<dbReference type="EMBL" id="BLIV01000003">
    <property type="protein sequence ID" value="GFE50181.1"/>
    <property type="molecule type" value="Genomic_DNA"/>
</dbReference>
<gene>
    <name evidence="10" type="primary">trkH1</name>
    <name evidence="10" type="ORF">So717_19340</name>
</gene>
<dbReference type="GO" id="GO:0030001">
    <property type="term" value="P:metal ion transport"/>
    <property type="evidence" value="ECO:0007669"/>
    <property type="project" value="UniProtKB-ARBA"/>
</dbReference>
<feature type="transmembrane region" description="Helical" evidence="9">
    <location>
        <begin position="487"/>
        <end position="510"/>
    </location>
</feature>
<keyword evidence="4" id="KW-1003">Cell membrane</keyword>
<sequence length="517" mass="55333">MARQQQIVRRRTAWEQLLDLPLFLLLFGLASVSMLVPALHGGVVRNLDSARMFFYSGILGLTLFTMIAIALAGRRPKHGALGTLMSLFAAFVVLPIFLAIPFYEGLGTTTFINAYMEMVSAITTTGATLFQIPDRLDTTLHLWRAQVGWMGGALMWIAASAILAPLNLGGFEVTAQAEPGQRESLSSLIGRAEPRERLLRVSTALLPIYIGLTLLLWVLLIISGDRSLVALCHAMAVMATSGISPVGGVEASSSGLTGEALMMLFMVFALSRLTFSSDTITATQGGLSTDPEFRIGLVLILGVPLILFLRHWWGAFDVAAEDDLTQAGHAFWGSLFTVMSFLTTTGFASEYWAQTQNWSGLDTPGLILMGLALIGGGVATTAGGVKLLRVFALYLNGLREMERLVHPSSVSGAATDARRLQRNGAFIAWIFFMLFALTLAALTILLALLGVSFEDALVLSIAGLSTTGPLITLAADTPIDLALLSPAAKAVFCAAMVLGRLETLAIIALLTPDLWRA</sequence>
<feature type="transmembrane region" description="Helical" evidence="9">
    <location>
        <begin position="295"/>
        <end position="313"/>
    </location>
</feature>
<feature type="transmembrane region" description="Helical" evidence="9">
    <location>
        <begin position="426"/>
        <end position="449"/>
    </location>
</feature>
<dbReference type="InterPro" id="IPR003445">
    <property type="entry name" value="Cat_transpt"/>
</dbReference>
<evidence type="ECO:0000256" key="5">
    <source>
        <dbReference type="ARBA" id="ARBA00022692"/>
    </source>
</evidence>
<dbReference type="Proteomes" id="UP000436522">
    <property type="component" value="Unassembled WGS sequence"/>
</dbReference>
<keyword evidence="5 9" id="KW-0812">Transmembrane</keyword>
<evidence type="ECO:0000256" key="4">
    <source>
        <dbReference type="ARBA" id="ARBA00022475"/>
    </source>
</evidence>
<keyword evidence="11" id="KW-1185">Reference proteome</keyword>
<dbReference type="RefSeq" id="WP_159976656.1">
    <property type="nucleotide sequence ID" value="NZ_BLIV01000003.1"/>
</dbReference>
<feature type="transmembrane region" description="Helical" evidence="9">
    <location>
        <begin position="79"/>
        <end position="100"/>
    </location>
</feature>
<feature type="transmembrane region" description="Helical" evidence="9">
    <location>
        <begin position="229"/>
        <end position="249"/>
    </location>
</feature>
<comment type="subcellular location">
    <subcellularLocation>
        <location evidence="1">Cell membrane</location>
        <topology evidence="1">Multi-pass membrane protein</topology>
    </subcellularLocation>
</comment>
<dbReference type="Pfam" id="PF02386">
    <property type="entry name" value="TrkH"/>
    <property type="match status" value="1"/>
</dbReference>
<keyword evidence="6 9" id="KW-1133">Transmembrane helix</keyword>
<comment type="caution">
    <text evidence="10">The sequence shown here is derived from an EMBL/GenBank/DDBJ whole genome shotgun (WGS) entry which is preliminary data.</text>
</comment>
<evidence type="ECO:0000256" key="6">
    <source>
        <dbReference type="ARBA" id="ARBA00022989"/>
    </source>
</evidence>
<evidence type="ECO:0000256" key="8">
    <source>
        <dbReference type="ARBA" id="ARBA00023136"/>
    </source>
</evidence>
<feature type="transmembrane region" description="Helical" evidence="9">
    <location>
        <begin position="255"/>
        <end position="275"/>
    </location>
</feature>
<dbReference type="PANTHER" id="PTHR32024">
    <property type="entry name" value="TRK SYSTEM POTASSIUM UPTAKE PROTEIN TRKG-RELATED"/>
    <property type="match status" value="1"/>
</dbReference>
<evidence type="ECO:0000256" key="7">
    <source>
        <dbReference type="ARBA" id="ARBA00023065"/>
    </source>
</evidence>
<feature type="transmembrane region" description="Helical" evidence="9">
    <location>
        <begin position="456"/>
        <end position="475"/>
    </location>
</feature>
<feature type="transmembrane region" description="Helical" evidence="9">
    <location>
        <begin position="333"/>
        <end position="353"/>
    </location>
</feature>
<feature type="transmembrane region" description="Helical" evidence="9">
    <location>
        <begin position="142"/>
        <end position="164"/>
    </location>
</feature>
<keyword evidence="7" id="KW-0406">Ion transport</keyword>
<dbReference type="GO" id="GO:0008324">
    <property type="term" value="F:monoatomic cation transmembrane transporter activity"/>
    <property type="evidence" value="ECO:0007669"/>
    <property type="project" value="InterPro"/>
</dbReference>
<feature type="transmembrane region" description="Helical" evidence="9">
    <location>
        <begin position="365"/>
        <end position="385"/>
    </location>
</feature>
<feature type="transmembrane region" description="Helical" evidence="9">
    <location>
        <begin position="20"/>
        <end position="40"/>
    </location>
</feature>
<keyword evidence="8 9" id="KW-0472">Membrane</keyword>
<evidence type="ECO:0000256" key="3">
    <source>
        <dbReference type="ARBA" id="ARBA00022448"/>
    </source>
</evidence>
<organism evidence="10 11">
    <name type="scientific">Roseobacter cerasinus</name>
    <dbReference type="NCBI Taxonomy" id="2602289"/>
    <lineage>
        <taxon>Bacteria</taxon>
        <taxon>Pseudomonadati</taxon>
        <taxon>Pseudomonadota</taxon>
        <taxon>Alphaproteobacteria</taxon>
        <taxon>Rhodobacterales</taxon>
        <taxon>Roseobacteraceae</taxon>
        <taxon>Roseobacter</taxon>
    </lineage>
</organism>
<protein>
    <submittedName>
        <fullName evidence="10">Potassium transporter TrkH</fullName>
    </submittedName>
</protein>
<feature type="transmembrane region" description="Helical" evidence="9">
    <location>
        <begin position="52"/>
        <end position="72"/>
    </location>
</feature>
<dbReference type="PANTHER" id="PTHR32024:SF2">
    <property type="entry name" value="TRK SYSTEM POTASSIUM UPTAKE PROTEIN TRKG-RELATED"/>
    <property type="match status" value="1"/>
</dbReference>
<evidence type="ECO:0000313" key="11">
    <source>
        <dbReference type="Proteomes" id="UP000436522"/>
    </source>
</evidence>
<dbReference type="OrthoDB" id="7818483at2"/>
<feature type="transmembrane region" description="Helical" evidence="9">
    <location>
        <begin position="204"/>
        <end position="222"/>
    </location>
</feature>
<evidence type="ECO:0000256" key="9">
    <source>
        <dbReference type="SAM" id="Phobius"/>
    </source>
</evidence>
<feature type="transmembrane region" description="Helical" evidence="9">
    <location>
        <begin position="112"/>
        <end position="130"/>
    </location>
</feature>
<proteinExistence type="inferred from homology"/>
<comment type="similarity">
    <text evidence="2">Belongs to the TrkH potassium transport family.</text>
</comment>
<reference evidence="10 11" key="1">
    <citation type="submission" date="2019-12" db="EMBL/GenBank/DDBJ databases">
        <title>Roseobacter cerasinus sp. nov., isolated from seawater around aquaculture.</title>
        <authorList>
            <person name="Muramatsu S."/>
            <person name="Takabe Y."/>
            <person name="Mori K."/>
            <person name="Takaichi S."/>
            <person name="Hanada S."/>
        </authorList>
    </citation>
    <scope>NUCLEOTIDE SEQUENCE [LARGE SCALE GENOMIC DNA]</scope>
    <source>
        <strain evidence="10 11">AI77</strain>
    </source>
</reference>
<dbReference type="AlphaFoldDB" id="A0A640VSW6"/>
<name>A0A640VSW6_9RHOB</name>
<evidence type="ECO:0000256" key="2">
    <source>
        <dbReference type="ARBA" id="ARBA00009137"/>
    </source>
</evidence>
<evidence type="ECO:0000313" key="10">
    <source>
        <dbReference type="EMBL" id="GFE50181.1"/>
    </source>
</evidence>
<evidence type="ECO:0000256" key="1">
    <source>
        <dbReference type="ARBA" id="ARBA00004651"/>
    </source>
</evidence>
<dbReference type="GO" id="GO:0005886">
    <property type="term" value="C:plasma membrane"/>
    <property type="evidence" value="ECO:0007669"/>
    <property type="project" value="UniProtKB-SubCell"/>
</dbReference>
<keyword evidence="3" id="KW-0813">Transport</keyword>
<accession>A0A640VSW6</accession>